<gene>
    <name evidence="4" type="ORF">ASZ90_017991</name>
</gene>
<dbReference type="FunFam" id="3.40.50.720:FF:000009">
    <property type="entry name" value="Fatty oxidation complex, alpha subunit"/>
    <property type="match status" value="1"/>
</dbReference>
<name>A0A0W8E866_9ZZZZ</name>
<evidence type="ECO:0000259" key="2">
    <source>
        <dbReference type="Pfam" id="PF00725"/>
    </source>
</evidence>
<dbReference type="Gene3D" id="1.10.1040.10">
    <property type="entry name" value="N-(1-d-carboxylethyl)-l-norvaline Dehydrogenase, domain 2"/>
    <property type="match status" value="1"/>
</dbReference>
<accession>A0A0W8E866</accession>
<proteinExistence type="predicted"/>
<feature type="domain" description="3-hydroxyacyl-CoA dehydrogenase NAD binding" evidence="3">
    <location>
        <begin position="5"/>
        <end position="183"/>
    </location>
</feature>
<dbReference type="InterPro" id="IPR013328">
    <property type="entry name" value="6PGD_dom2"/>
</dbReference>
<evidence type="ECO:0000313" key="4">
    <source>
        <dbReference type="EMBL" id="KUG04630.1"/>
    </source>
</evidence>
<dbReference type="PANTHER" id="PTHR48075:SF5">
    <property type="entry name" value="3-HYDROXYBUTYRYL-COA DEHYDROGENASE"/>
    <property type="match status" value="1"/>
</dbReference>
<dbReference type="GO" id="GO:0003857">
    <property type="term" value="F:(3S)-3-hydroxyacyl-CoA dehydrogenase (NAD+) activity"/>
    <property type="evidence" value="ECO:0007669"/>
    <property type="project" value="UniProtKB-EC"/>
</dbReference>
<dbReference type="EC" id="1.1.1.35" evidence="4"/>
<dbReference type="SUPFAM" id="SSF51735">
    <property type="entry name" value="NAD(P)-binding Rossmann-fold domains"/>
    <property type="match status" value="1"/>
</dbReference>
<organism evidence="4">
    <name type="scientific">hydrocarbon metagenome</name>
    <dbReference type="NCBI Taxonomy" id="938273"/>
    <lineage>
        <taxon>unclassified sequences</taxon>
        <taxon>metagenomes</taxon>
        <taxon>ecological metagenomes</taxon>
    </lineage>
</organism>
<dbReference type="InterPro" id="IPR006176">
    <property type="entry name" value="3-OHacyl-CoA_DH_NAD-bd"/>
</dbReference>
<dbReference type="Pfam" id="PF02737">
    <property type="entry name" value="3HCDH_N"/>
    <property type="match status" value="1"/>
</dbReference>
<dbReference type="Pfam" id="PF00725">
    <property type="entry name" value="3HCDH"/>
    <property type="match status" value="1"/>
</dbReference>
<protein>
    <submittedName>
        <fullName evidence="4">3-hydroxybutyryl-coa dehydrogenase</fullName>
        <ecNumber evidence="4">1.1.1.157</ecNumber>
        <ecNumber evidence="4">1.1.1.35</ecNumber>
    </submittedName>
</protein>
<dbReference type="InterPro" id="IPR008927">
    <property type="entry name" value="6-PGluconate_DH-like_C_sf"/>
</dbReference>
<dbReference type="PANTHER" id="PTHR48075">
    <property type="entry name" value="3-HYDROXYACYL-COA DEHYDROGENASE FAMILY PROTEIN"/>
    <property type="match status" value="1"/>
</dbReference>
<evidence type="ECO:0000259" key="3">
    <source>
        <dbReference type="Pfam" id="PF02737"/>
    </source>
</evidence>
<dbReference type="GO" id="GO:0008691">
    <property type="term" value="F:3-hydroxybutyryl-CoA dehydrogenase activity"/>
    <property type="evidence" value="ECO:0007669"/>
    <property type="project" value="UniProtKB-EC"/>
</dbReference>
<feature type="domain" description="3-hydroxyacyl-CoA dehydrogenase C-terminal" evidence="2">
    <location>
        <begin position="186"/>
        <end position="282"/>
    </location>
</feature>
<dbReference type="InterPro" id="IPR022694">
    <property type="entry name" value="3-OHacyl-CoA_DH"/>
</dbReference>
<keyword evidence="1 4" id="KW-0560">Oxidoreductase</keyword>
<evidence type="ECO:0000256" key="1">
    <source>
        <dbReference type="ARBA" id="ARBA00023002"/>
    </source>
</evidence>
<dbReference type="GO" id="GO:0070403">
    <property type="term" value="F:NAD+ binding"/>
    <property type="evidence" value="ECO:0007669"/>
    <property type="project" value="InterPro"/>
</dbReference>
<dbReference type="EC" id="1.1.1.157" evidence="4"/>
<dbReference type="SUPFAM" id="SSF48179">
    <property type="entry name" value="6-phosphogluconate dehydrogenase C-terminal domain-like"/>
    <property type="match status" value="1"/>
</dbReference>
<dbReference type="AlphaFoldDB" id="A0A0W8E866"/>
<reference evidence="4" key="1">
    <citation type="journal article" date="2015" name="Proc. Natl. Acad. Sci. U.S.A.">
        <title>Networks of energetic and metabolic interactions define dynamics in microbial communities.</title>
        <authorList>
            <person name="Embree M."/>
            <person name="Liu J.K."/>
            <person name="Al-Bassam M.M."/>
            <person name="Zengler K."/>
        </authorList>
    </citation>
    <scope>NUCLEOTIDE SEQUENCE</scope>
</reference>
<dbReference type="InterPro" id="IPR036291">
    <property type="entry name" value="NAD(P)-bd_dom_sf"/>
</dbReference>
<dbReference type="EMBL" id="LNQE01001844">
    <property type="protein sequence ID" value="KUG04630.1"/>
    <property type="molecule type" value="Genomic_DNA"/>
</dbReference>
<comment type="caution">
    <text evidence="4">The sequence shown here is derived from an EMBL/GenBank/DDBJ whole genome shotgun (WGS) entry which is preliminary data.</text>
</comment>
<dbReference type="GO" id="GO:0006635">
    <property type="term" value="P:fatty acid beta-oxidation"/>
    <property type="evidence" value="ECO:0007669"/>
    <property type="project" value="TreeGrafter"/>
</dbReference>
<dbReference type="Gene3D" id="3.40.50.720">
    <property type="entry name" value="NAD(P)-binding Rossmann-like Domain"/>
    <property type="match status" value="1"/>
</dbReference>
<dbReference type="InterPro" id="IPR006108">
    <property type="entry name" value="3HC_DH_C"/>
</dbReference>
<sequence length="285" mass="30728">MAVKKLGVLGAGTMGAGIAQVGAQAGLQVILVDIDQKFVEKALAGMKKNWDKSVAKGKLSEEAMKEYLDNIQISTSNDELKDCDLLIEVIVENIDVKKKVFKELNEICSPDTVFASNTSGFSITEIGVASGRPEKMVGMHFFNPVPVMKLVEVIPGVETSPETIALATETCKVIGKTPIPAKEAPGFIVNRLLVPYLNDAAHAYDEGVASVEAIDEAMKLGANMPIGPLALCDLVGIDVLLNVVEYFYKEFGDPKFRPAQALKNKVRAGHYGIKTGKGFYDYSSK</sequence>
<dbReference type="PIRSF" id="PIRSF000105">
    <property type="entry name" value="HCDH"/>
    <property type="match status" value="1"/>
</dbReference>